<protein>
    <recommendedName>
        <fullName evidence="2">Transcriptional regulator</fullName>
    </recommendedName>
</protein>
<dbReference type="Proteomes" id="UP000507695">
    <property type="component" value="Unassembled WGS sequence"/>
</dbReference>
<evidence type="ECO:0000313" key="1">
    <source>
        <dbReference type="EMBL" id="VTM47945.1"/>
    </source>
</evidence>
<dbReference type="AlphaFoldDB" id="A0A4P0XKK4"/>
<sequence>MGLTQTELANIMGYKLRAWQFKEDTNPETARRLMDGEFEYLLLLAGEHPLYRLSKR</sequence>
<dbReference type="EMBL" id="CABDVL010000002">
    <property type="protein sequence ID" value="VTM47945.1"/>
    <property type="molecule type" value="Genomic_DNA"/>
</dbReference>
<dbReference type="RefSeq" id="WP_100225968.1">
    <property type="nucleotide sequence ID" value="NZ_CABDWL010000001.1"/>
</dbReference>
<organism evidence="1">
    <name type="scientific">Klebsiella pneumoniae</name>
    <dbReference type="NCBI Taxonomy" id="573"/>
    <lineage>
        <taxon>Bacteria</taxon>
        <taxon>Pseudomonadati</taxon>
        <taxon>Pseudomonadota</taxon>
        <taxon>Gammaproteobacteria</taxon>
        <taxon>Enterobacterales</taxon>
        <taxon>Enterobacteriaceae</taxon>
        <taxon>Klebsiella/Raoultella group</taxon>
        <taxon>Klebsiella</taxon>
        <taxon>Klebsiella pneumoniae complex</taxon>
    </lineage>
</organism>
<reference evidence="1" key="1">
    <citation type="submission" date="2019-04" db="EMBL/GenBank/DDBJ databases">
        <authorList>
            <consortium name="Pathogen Informatics"/>
        </authorList>
    </citation>
    <scope>NUCLEOTIDE SEQUENCE</scope>
    <source>
        <strain evidence="1">NCTC9183</strain>
    </source>
</reference>
<name>A0A4P0XKK4_KLEPN</name>
<gene>
    <name evidence="1" type="ORF">NCTC9183_00341</name>
</gene>
<evidence type="ECO:0008006" key="2">
    <source>
        <dbReference type="Google" id="ProtNLM"/>
    </source>
</evidence>
<accession>A0A4P0XKK4</accession>
<proteinExistence type="predicted"/>